<feature type="domain" description="Solute-binding protein family 3/N-terminal" evidence="2">
    <location>
        <begin position="24"/>
        <end position="248"/>
    </location>
</feature>
<name>A0A2T4N8C8_AERVE</name>
<feature type="signal peptide" evidence="1">
    <location>
        <begin position="1"/>
        <end position="20"/>
    </location>
</feature>
<proteinExistence type="predicted"/>
<evidence type="ECO:0000313" key="4">
    <source>
        <dbReference type="Proteomes" id="UP000241986"/>
    </source>
</evidence>
<dbReference type="InterPro" id="IPR001638">
    <property type="entry name" value="Solute-binding_3/MltF_N"/>
</dbReference>
<dbReference type="PANTHER" id="PTHR38834">
    <property type="entry name" value="PERIPLASMIC SUBSTRATE BINDING PROTEIN FAMILY 3"/>
    <property type="match status" value="1"/>
</dbReference>
<dbReference type="Proteomes" id="UP000241986">
    <property type="component" value="Unassembled WGS sequence"/>
</dbReference>
<dbReference type="Gene3D" id="3.40.190.10">
    <property type="entry name" value="Periplasmic binding protein-like II"/>
    <property type="match status" value="2"/>
</dbReference>
<dbReference type="Pfam" id="PF00497">
    <property type="entry name" value="SBP_bac_3"/>
    <property type="match status" value="1"/>
</dbReference>
<sequence length="248" mass="27950">MRTWHLPHLLLLLWATFAQADPGKLEYLSEISPPFNFSDQQGMPTGLSVELMQLIWKTRGVSPQPIRILPWARGYNLLQQKPNVVLFATARTPQREALFKWACPIDHSEFVLLGRKADNITLSSVAEVSRYKVGVVRSTVSKQLLLERGIDERQLMLANRLTQAAKMLTSGRADLFATNKLAGYQTLQQLGFKPDDFHVAFVLDARPLCYAFSRQVPDSEVALFQQALTHVVASADFSALQAKYLPLR</sequence>
<protein>
    <recommendedName>
        <fullName evidence="2">Solute-binding protein family 3/N-terminal domain-containing protein</fullName>
    </recommendedName>
</protein>
<reference evidence="3 4" key="1">
    <citation type="submission" date="2018-03" db="EMBL/GenBank/DDBJ databases">
        <title>Aeromonas veronii whole genome sequencing and analysis.</title>
        <authorList>
            <person name="Xie H."/>
            <person name="Liu T."/>
            <person name="Wang K."/>
        </authorList>
    </citation>
    <scope>NUCLEOTIDE SEQUENCE [LARGE SCALE GENOMIC DNA]</scope>
    <source>
        <strain evidence="3 4">XH.VA.1</strain>
    </source>
</reference>
<dbReference type="PANTHER" id="PTHR38834:SF3">
    <property type="entry name" value="SOLUTE-BINDING PROTEIN FAMILY 3_N-TERMINAL DOMAIN-CONTAINING PROTEIN"/>
    <property type="match status" value="1"/>
</dbReference>
<organism evidence="3 4">
    <name type="scientific">Aeromonas veronii</name>
    <dbReference type="NCBI Taxonomy" id="654"/>
    <lineage>
        <taxon>Bacteria</taxon>
        <taxon>Pseudomonadati</taxon>
        <taxon>Pseudomonadota</taxon>
        <taxon>Gammaproteobacteria</taxon>
        <taxon>Aeromonadales</taxon>
        <taxon>Aeromonadaceae</taxon>
        <taxon>Aeromonas</taxon>
    </lineage>
</organism>
<feature type="chain" id="PRO_5015600275" description="Solute-binding protein family 3/N-terminal domain-containing protein" evidence="1">
    <location>
        <begin position="21"/>
        <end position="248"/>
    </location>
</feature>
<dbReference type="AlphaFoldDB" id="A0A2T4N8C8"/>
<dbReference type="EMBL" id="PZKL01000001">
    <property type="protein sequence ID" value="PTH83079.1"/>
    <property type="molecule type" value="Genomic_DNA"/>
</dbReference>
<gene>
    <name evidence="3" type="ORF">DAA48_00110</name>
</gene>
<accession>A0A2T4N8C8</accession>
<dbReference type="SUPFAM" id="SSF53850">
    <property type="entry name" value="Periplasmic binding protein-like II"/>
    <property type="match status" value="1"/>
</dbReference>
<dbReference type="SMART" id="SM00062">
    <property type="entry name" value="PBPb"/>
    <property type="match status" value="1"/>
</dbReference>
<comment type="caution">
    <text evidence="3">The sequence shown here is derived from an EMBL/GenBank/DDBJ whole genome shotgun (WGS) entry which is preliminary data.</text>
</comment>
<evidence type="ECO:0000256" key="1">
    <source>
        <dbReference type="SAM" id="SignalP"/>
    </source>
</evidence>
<evidence type="ECO:0000259" key="2">
    <source>
        <dbReference type="SMART" id="SM00062"/>
    </source>
</evidence>
<keyword evidence="1" id="KW-0732">Signal</keyword>
<dbReference type="RefSeq" id="WP_107682160.1">
    <property type="nucleotide sequence ID" value="NZ_CAWQUB010000001.1"/>
</dbReference>
<evidence type="ECO:0000313" key="3">
    <source>
        <dbReference type="EMBL" id="PTH83079.1"/>
    </source>
</evidence>